<evidence type="ECO:0000259" key="1">
    <source>
        <dbReference type="Pfam" id="PF13443"/>
    </source>
</evidence>
<dbReference type="InterPro" id="IPR010982">
    <property type="entry name" value="Lambda_DNA-bd_dom_sf"/>
</dbReference>
<gene>
    <name evidence="2" type="ORF">JIN85_19375</name>
</gene>
<name>A0A934VSQ9_9BACT</name>
<sequence>MQQPSIKSMGDLAKSIANAIESSGYSLADLSKMTGIHRSQLHRFRSGDFKRYSKNLSLLCKTLQIEDKNATIDRDLSLAAHSLWDGTLDGKKKLIRVLESLAEFR</sequence>
<reference evidence="2" key="1">
    <citation type="submission" date="2021-01" db="EMBL/GenBank/DDBJ databases">
        <title>Modified the classification status of verrucomicrobia.</title>
        <authorList>
            <person name="Feng X."/>
        </authorList>
    </citation>
    <scope>NUCLEOTIDE SEQUENCE</scope>
    <source>
        <strain evidence="2">KCTC 22041</strain>
    </source>
</reference>
<accession>A0A934VSQ9</accession>
<proteinExistence type="predicted"/>
<dbReference type="GO" id="GO:0003677">
    <property type="term" value="F:DNA binding"/>
    <property type="evidence" value="ECO:0007669"/>
    <property type="project" value="InterPro"/>
</dbReference>
<organism evidence="2 3">
    <name type="scientific">Luteolibacter pohnpeiensis</name>
    <dbReference type="NCBI Taxonomy" id="454153"/>
    <lineage>
        <taxon>Bacteria</taxon>
        <taxon>Pseudomonadati</taxon>
        <taxon>Verrucomicrobiota</taxon>
        <taxon>Verrucomicrobiia</taxon>
        <taxon>Verrucomicrobiales</taxon>
        <taxon>Verrucomicrobiaceae</taxon>
        <taxon>Luteolibacter</taxon>
    </lineage>
</organism>
<evidence type="ECO:0000313" key="3">
    <source>
        <dbReference type="Proteomes" id="UP000603141"/>
    </source>
</evidence>
<feature type="domain" description="HTH cro/C1-type" evidence="1">
    <location>
        <begin position="21"/>
        <end position="65"/>
    </location>
</feature>
<dbReference type="EMBL" id="JAENIJ010000061">
    <property type="protein sequence ID" value="MBK1884586.1"/>
    <property type="molecule type" value="Genomic_DNA"/>
</dbReference>
<dbReference type="Proteomes" id="UP000603141">
    <property type="component" value="Unassembled WGS sequence"/>
</dbReference>
<evidence type="ECO:0000313" key="2">
    <source>
        <dbReference type="EMBL" id="MBK1884586.1"/>
    </source>
</evidence>
<dbReference type="Pfam" id="PF13443">
    <property type="entry name" value="HTH_26"/>
    <property type="match status" value="1"/>
</dbReference>
<protein>
    <submittedName>
        <fullName evidence="2">Helix-turn-helix domain-containing protein</fullName>
    </submittedName>
</protein>
<comment type="caution">
    <text evidence="2">The sequence shown here is derived from an EMBL/GenBank/DDBJ whole genome shotgun (WGS) entry which is preliminary data.</text>
</comment>
<keyword evidence="3" id="KW-1185">Reference proteome</keyword>
<dbReference type="InterPro" id="IPR001387">
    <property type="entry name" value="Cro/C1-type_HTH"/>
</dbReference>
<dbReference type="AlphaFoldDB" id="A0A934VSQ9"/>
<dbReference type="SUPFAM" id="SSF47413">
    <property type="entry name" value="lambda repressor-like DNA-binding domains"/>
    <property type="match status" value="1"/>
</dbReference>